<sequence length="115" mass="12092">MMTPASSAARAPAADPFPSPRPISALMPASTAWLTDFPATDVQVCLRFNIAEGDFSGRRQGNIPLGGGNAVQVDSHPVLGGNKADFSGIHPAQRLSVDGKLRLCSLAGNRFYRAI</sequence>
<organism evidence="2 3">
    <name type="scientific">Raoultella planticola</name>
    <name type="common">Klebsiella planticola</name>
    <dbReference type="NCBI Taxonomy" id="575"/>
    <lineage>
        <taxon>Bacteria</taxon>
        <taxon>Pseudomonadati</taxon>
        <taxon>Pseudomonadota</taxon>
        <taxon>Gammaproteobacteria</taxon>
        <taxon>Enterobacterales</taxon>
        <taxon>Enterobacteriaceae</taxon>
        <taxon>Klebsiella/Raoultella group</taxon>
        <taxon>Raoultella</taxon>
    </lineage>
</organism>
<comment type="caution">
    <text evidence="2">The sequence shown here is derived from an EMBL/GenBank/DDBJ whole genome shotgun (WGS) entry which is preliminary data.</text>
</comment>
<feature type="region of interest" description="Disordered" evidence="1">
    <location>
        <begin position="1"/>
        <end position="21"/>
    </location>
</feature>
<protein>
    <submittedName>
        <fullName evidence="2">Uncharacterized protein</fullName>
    </submittedName>
</protein>
<dbReference type="AlphaFoldDB" id="A0AAN5RA26"/>
<evidence type="ECO:0000313" key="3">
    <source>
        <dbReference type="Proteomes" id="UP000864422"/>
    </source>
</evidence>
<reference evidence="2" key="1">
    <citation type="journal article" date="2018" name="Genome Biol.">
        <title>SKESA: strategic k-mer extension for scrupulous assemblies.</title>
        <authorList>
            <person name="Souvorov A."/>
            <person name="Agarwala R."/>
            <person name="Lipman D.J."/>
        </authorList>
    </citation>
    <scope>NUCLEOTIDE SEQUENCE</scope>
    <source>
        <strain evidence="2">MISC063</strain>
    </source>
</reference>
<evidence type="ECO:0000256" key="1">
    <source>
        <dbReference type="SAM" id="MobiDB-lite"/>
    </source>
</evidence>
<dbReference type="RefSeq" id="WP_259751308.1">
    <property type="nucleotide sequence ID" value="NZ_JAHNZU010000001.1"/>
</dbReference>
<evidence type="ECO:0000313" key="2">
    <source>
        <dbReference type="EMBL" id="HAT1607287.1"/>
    </source>
</evidence>
<accession>A0AAN5RA26</accession>
<reference evidence="2" key="2">
    <citation type="submission" date="2020-11" db="EMBL/GenBank/DDBJ databases">
        <authorList>
            <consortium name="NCBI Pathogen Detection Project"/>
        </authorList>
    </citation>
    <scope>NUCLEOTIDE SEQUENCE</scope>
    <source>
        <strain evidence="2">MISC063</strain>
    </source>
</reference>
<dbReference type="EMBL" id="DACSEA010000015">
    <property type="protein sequence ID" value="HAT1607287.1"/>
    <property type="molecule type" value="Genomic_DNA"/>
</dbReference>
<proteinExistence type="predicted"/>
<feature type="compositionally biased region" description="Low complexity" evidence="1">
    <location>
        <begin position="1"/>
        <end position="14"/>
    </location>
</feature>
<dbReference type="Proteomes" id="UP000864422">
    <property type="component" value="Unassembled WGS sequence"/>
</dbReference>
<name>A0AAN5RA26_RAOPL</name>
<gene>
    <name evidence="2" type="ORF">I8Y23_003629</name>
</gene>